<dbReference type="EMBL" id="VXRG01000021">
    <property type="protein sequence ID" value="MXY92177.1"/>
    <property type="molecule type" value="Genomic_DNA"/>
</dbReference>
<dbReference type="PANTHER" id="PTHR42659">
    <property type="entry name" value="XANTHINE DEHYDROGENASE SUBUNIT C-RELATED"/>
    <property type="match status" value="1"/>
</dbReference>
<gene>
    <name evidence="5" type="ORF">F4Y42_01880</name>
</gene>
<dbReference type="SUPFAM" id="SSF55447">
    <property type="entry name" value="CO dehydrogenase flavoprotein C-terminal domain-like"/>
    <property type="match status" value="1"/>
</dbReference>
<reference evidence="5" key="1">
    <citation type="submission" date="2019-09" db="EMBL/GenBank/DDBJ databases">
        <title>Characterisation of the sponge microbiome using genome-centric metagenomics.</title>
        <authorList>
            <person name="Engelberts J.P."/>
            <person name="Robbins S.J."/>
            <person name="De Goeij J.M."/>
            <person name="Aranda M."/>
            <person name="Bell S.C."/>
            <person name="Webster N.S."/>
        </authorList>
    </citation>
    <scope>NUCLEOTIDE SEQUENCE</scope>
    <source>
        <strain evidence="5">SB0664_bin_27</strain>
    </source>
</reference>
<dbReference type="SMART" id="SM01092">
    <property type="entry name" value="CO_deh_flav_C"/>
    <property type="match status" value="1"/>
</dbReference>
<evidence type="ECO:0000313" key="5">
    <source>
        <dbReference type="EMBL" id="MXY92177.1"/>
    </source>
</evidence>
<keyword evidence="3" id="KW-0560">Oxidoreductase</keyword>
<dbReference type="GO" id="GO:0016491">
    <property type="term" value="F:oxidoreductase activity"/>
    <property type="evidence" value="ECO:0007669"/>
    <property type="project" value="UniProtKB-KW"/>
</dbReference>
<dbReference type="InterPro" id="IPR002346">
    <property type="entry name" value="Mopterin_DH_FAD-bd"/>
</dbReference>
<organism evidence="5">
    <name type="scientific">Caldilineaceae bacterium SB0664_bin_27</name>
    <dbReference type="NCBI Taxonomy" id="2605260"/>
    <lineage>
        <taxon>Bacteria</taxon>
        <taxon>Bacillati</taxon>
        <taxon>Chloroflexota</taxon>
        <taxon>Caldilineae</taxon>
        <taxon>Caldilineales</taxon>
        <taxon>Caldilineaceae</taxon>
    </lineage>
</organism>
<dbReference type="GO" id="GO:0071949">
    <property type="term" value="F:FAD binding"/>
    <property type="evidence" value="ECO:0007669"/>
    <property type="project" value="InterPro"/>
</dbReference>
<dbReference type="Gene3D" id="3.30.390.50">
    <property type="entry name" value="CO dehydrogenase flavoprotein, C-terminal domain"/>
    <property type="match status" value="1"/>
</dbReference>
<dbReference type="InterPro" id="IPR036318">
    <property type="entry name" value="FAD-bd_PCMH-like_sf"/>
</dbReference>
<dbReference type="SUPFAM" id="SSF56176">
    <property type="entry name" value="FAD-binding/transporter-associated domain-like"/>
    <property type="match status" value="1"/>
</dbReference>
<evidence type="ECO:0000259" key="4">
    <source>
        <dbReference type="PROSITE" id="PS51387"/>
    </source>
</evidence>
<dbReference type="InterPro" id="IPR016166">
    <property type="entry name" value="FAD-bd_PCMH"/>
</dbReference>
<accession>A0A6B0YNN6</accession>
<keyword evidence="2" id="KW-0274">FAD</keyword>
<evidence type="ECO:0000256" key="3">
    <source>
        <dbReference type="ARBA" id="ARBA00023002"/>
    </source>
</evidence>
<dbReference type="Gene3D" id="3.30.43.10">
    <property type="entry name" value="Uridine Diphospho-n-acetylenolpyruvylglucosamine Reductase, domain 2"/>
    <property type="match status" value="1"/>
</dbReference>
<sequence>MKPAAFEYSAPSTLDEALSLLGDYGGDAKLLAGGQSLVPTMNFRLAQPAALIDLNGIDDLFFIREDGSGLRCGAMTRQRSVERSALVQRVAPLLHEAMPHIAHSQIRNRGTIGGSLAHADPAAELPALAVALDARMYVRSVTDARWVAARDFYVGLFTTAMLPEEMLVEVAFPTLPPGSGWGFDEVARQHGNYALCGAAAVVCLDSGGAVENARLVFLSVGEGPVEAKRAAELLVGERPTQTAIRAAADTAAMHDIDPVGDIHAGPAFRRHLSRVIAERVLSKAIKKATEAGRH</sequence>
<dbReference type="Pfam" id="PF03450">
    <property type="entry name" value="CO_deh_flav_C"/>
    <property type="match status" value="1"/>
</dbReference>
<dbReference type="AlphaFoldDB" id="A0A6B0YNN6"/>
<dbReference type="InterPro" id="IPR005107">
    <property type="entry name" value="CO_DH_flav_C"/>
</dbReference>
<dbReference type="InterPro" id="IPR016167">
    <property type="entry name" value="FAD-bd_PCMH_sub1"/>
</dbReference>
<dbReference type="PROSITE" id="PS51387">
    <property type="entry name" value="FAD_PCMH"/>
    <property type="match status" value="1"/>
</dbReference>
<name>A0A6B0YNN6_9CHLR</name>
<protein>
    <submittedName>
        <fullName evidence="5">Xanthine dehydrogenase family protein subunit M</fullName>
    </submittedName>
</protein>
<proteinExistence type="predicted"/>
<dbReference type="Pfam" id="PF00941">
    <property type="entry name" value="FAD_binding_5"/>
    <property type="match status" value="1"/>
</dbReference>
<dbReference type="InterPro" id="IPR016169">
    <property type="entry name" value="FAD-bd_PCMH_sub2"/>
</dbReference>
<evidence type="ECO:0000256" key="2">
    <source>
        <dbReference type="ARBA" id="ARBA00022827"/>
    </source>
</evidence>
<feature type="domain" description="FAD-binding PCMH-type" evidence="4">
    <location>
        <begin position="1"/>
        <end position="177"/>
    </location>
</feature>
<dbReference type="InterPro" id="IPR036683">
    <property type="entry name" value="CO_DH_flav_C_dom_sf"/>
</dbReference>
<evidence type="ECO:0000256" key="1">
    <source>
        <dbReference type="ARBA" id="ARBA00022630"/>
    </source>
</evidence>
<dbReference type="InterPro" id="IPR051312">
    <property type="entry name" value="Diverse_Substr_Oxidored"/>
</dbReference>
<keyword evidence="1" id="KW-0285">Flavoprotein</keyword>
<dbReference type="Gene3D" id="3.30.465.10">
    <property type="match status" value="1"/>
</dbReference>
<comment type="caution">
    <text evidence="5">The sequence shown here is derived from an EMBL/GenBank/DDBJ whole genome shotgun (WGS) entry which is preliminary data.</text>
</comment>
<dbReference type="PANTHER" id="PTHR42659:SF2">
    <property type="entry name" value="XANTHINE DEHYDROGENASE SUBUNIT C-RELATED"/>
    <property type="match status" value="1"/>
</dbReference>